<keyword evidence="1" id="KW-0175">Coiled coil</keyword>
<dbReference type="Proteomes" id="UP000320876">
    <property type="component" value="Unassembled WGS sequence"/>
</dbReference>
<dbReference type="InterPro" id="IPR043917">
    <property type="entry name" value="DUF5753"/>
</dbReference>
<dbReference type="Gene3D" id="1.10.260.40">
    <property type="entry name" value="lambda repressor-like DNA-binding domains"/>
    <property type="match status" value="1"/>
</dbReference>
<dbReference type="Pfam" id="PF19054">
    <property type="entry name" value="DUF5753"/>
    <property type="match status" value="1"/>
</dbReference>
<dbReference type="PROSITE" id="PS50943">
    <property type="entry name" value="HTH_CROC1"/>
    <property type="match status" value="1"/>
</dbReference>
<feature type="coiled-coil region" evidence="1">
    <location>
        <begin position="61"/>
        <end position="88"/>
    </location>
</feature>
<comment type="caution">
    <text evidence="3">The sequence shown here is derived from an EMBL/GenBank/DDBJ whole genome shotgun (WGS) entry which is preliminary data.</text>
</comment>
<evidence type="ECO:0000313" key="3">
    <source>
        <dbReference type="EMBL" id="TQJ02410.1"/>
    </source>
</evidence>
<dbReference type="OrthoDB" id="4966777at2"/>
<evidence type="ECO:0000256" key="1">
    <source>
        <dbReference type="SAM" id="Coils"/>
    </source>
</evidence>
<evidence type="ECO:0000259" key="2">
    <source>
        <dbReference type="PROSITE" id="PS50943"/>
    </source>
</evidence>
<dbReference type="EMBL" id="VFML01000001">
    <property type="protein sequence ID" value="TQJ02410.1"/>
    <property type="molecule type" value="Genomic_DNA"/>
</dbReference>
<dbReference type="Pfam" id="PF13560">
    <property type="entry name" value="HTH_31"/>
    <property type="match status" value="1"/>
</dbReference>
<sequence>MTDFETRRKEFGAKLRRLREHHAASGRDVANELGWPQSKVSKLETGKQTPDDSDVIEWCTLLDASEARDDLLAELAELRVQQIEWRRQLRAGHRDKQTQLDQRQQRATRIRAVDITSVTGLVQTPDYARRIFRTQADLLEIPHDTEAAVKARMKRQQILYDTDKQIEILISEAALAHMITMPTELIVQLDRLATLIGMPHVRLGILPLYRQLPHVPVHGYWIVDDYVTIENITAEVEIDDPEQVALYHRLTGRLWTAAADGDDARTVLSRAAEQLAG</sequence>
<dbReference type="AlphaFoldDB" id="A0A542DH94"/>
<dbReference type="SUPFAM" id="SSF47413">
    <property type="entry name" value="lambda repressor-like DNA-binding domains"/>
    <property type="match status" value="1"/>
</dbReference>
<organism evidence="3 4">
    <name type="scientific">Amycolatopsis cihanbeyliensis</name>
    <dbReference type="NCBI Taxonomy" id="1128664"/>
    <lineage>
        <taxon>Bacteria</taxon>
        <taxon>Bacillati</taxon>
        <taxon>Actinomycetota</taxon>
        <taxon>Actinomycetes</taxon>
        <taxon>Pseudonocardiales</taxon>
        <taxon>Pseudonocardiaceae</taxon>
        <taxon>Amycolatopsis</taxon>
    </lineage>
</organism>
<protein>
    <submittedName>
        <fullName evidence="3">Helix-turn-helix protein</fullName>
    </submittedName>
</protein>
<dbReference type="InterPro" id="IPR010982">
    <property type="entry name" value="Lambda_DNA-bd_dom_sf"/>
</dbReference>
<gene>
    <name evidence="3" type="ORF">FB471_2138</name>
</gene>
<name>A0A542DH94_AMYCI</name>
<proteinExistence type="predicted"/>
<reference evidence="3 4" key="1">
    <citation type="submission" date="2019-06" db="EMBL/GenBank/DDBJ databases">
        <title>Sequencing the genomes of 1000 actinobacteria strains.</title>
        <authorList>
            <person name="Klenk H.-P."/>
        </authorList>
    </citation>
    <scope>NUCLEOTIDE SEQUENCE [LARGE SCALE GENOMIC DNA]</scope>
    <source>
        <strain evidence="3 4">DSM 45679</strain>
    </source>
</reference>
<dbReference type="CDD" id="cd00093">
    <property type="entry name" value="HTH_XRE"/>
    <property type="match status" value="1"/>
</dbReference>
<dbReference type="RefSeq" id="WP_141997381.1">
    <property type="nucleotide sequence ID" value="NZ_VFML01000001.1"/>
</dbReference>
<feature type="domain" description="HTH cro/C1-type" evidence="2">
    <location>
        <begin position="15"/>
        <end position="71"/>
    </location>
</feature>
<dbReference type="SMART" id="SM00530">
    <property type="entry name" value="HTH_XRE"/>
    <property type="match status" value="1"/>
</dbReference>
<accession>A0A542DH94</accession>
<evidence type="ECO:0000313" key="4">
    <source>
        <dbReference type="Proteomes" id="UP000320876"/>
    </source>
</evidence>
<dbReference type="GO" id="GO:0003677">
    <property type="term" value="F:DNA binding"/>
    <property type="evidence" value="ECO:0007669"/>
    <property type="project" value="InterPro"/>
</dbReference>
<dbReference type="InterPro" id="IPR001387">
    <property type="entry name" value="Cro/C1-type_HTH"/>
</dbReference>
<keyword evidence="4" id="KW-1185">Reference proteome</keyword>